<accession>A0A2G1W4R1</accession>
<keyword evidence="3" id="KW-1185">Reference proteome</keyword>
<dbReference type="RefSeq" id="WP_099261882.1">
    <property type="nucleotide sequence ID" value="NZ_NIZW01000013.1"/>
</dbReference>
<evidence type="ECO:0000256" key="1">
    <source>
        <dbReference type="SAM" id="SignalP"/>
    </source>
</evidence>
<dbReference type="Proteomes" id="UP000225740">
    <property type="component" value="Unassembled WGS sequence"/>
</dbReference>
<dbReference type="OrthoDB" id="233693at2"/>
<organism evidence="2 3">
    <name type="scientific">Rhodopirellula bahusiensis</name>
    <dbReference type="NCBI Taxonomy" id="2014065"/>
    <lineage>
        <taxon>Bacteria</taxon>
        <taxon>Pseudomonadati</taxon>
        <taxon>Planctomycetota</taxon>
        <taxon>Planctomycetia</taxon>
        <taxon>Pirellulales</taxon>
        <taxon>Pirellulaceae</taxon>
        <taxon>Rhodopirellula</taxon>
    </lineage>
</organism>
<comment type="caution">
    <text evidence="2">The sequence shown here is derived from an EMBL/GenBank/DDBJ whole genome shotgun (WGS) entry which is preliminary data.</text>
</comment>
<reference evidence="2 3" key="1">
    <citation type="submission" date="2017-06" db="EMBL/GenBank/DDBJ databases">
        <title>Description of Rhodopirellula bahusiensis sp. nov.</title>
        <authorList>
            <person name="Kizina J."/>
            <person name="Harder J."/>
        </authorList>
    </citation>
    <scope>NUCLEOTIDE SEQUENCE [LARGE SCALE GENOMIC DNA]</scope>
    <source>
        <strain evidence="2 3">SWK21</strain>
    </source>
</reference>
<dbReference type="AlphaFoldDB" id="A0A2G1W4R1"/>
<proteinExistence type="predicted"/>
<gene>
    <name evidence="2" type="ORF">CEE69_17185</name>
</gene>
<feature type="chain" id="PRO_5013767033" evidence="1">
    <location>
        <begin position="23"/>
        <end position="565"/>
    </location>
</feature>
<evidence type="ECO:0000313" key="3">
    <source>
        <dbReference type="Proteomes" id="UP000225740"/>
    </source>
</evidence>
<protein>
    <submittedName>
        <fullName evidence="2">Uncharacterized protein</fullName>
    </submittedName>
</protein>
<dbReference type="GeneID" id="90609783"/>
<feature type="signal peptide" evidence="1">
    <location>
        <begin position="1"/>
        <end position="22"/>
    </location>
</feature>
<sequence>MRLLLPLVIVLFAATGRHSLSADDDLFQIVGEQATLTFELKVTNDKGDPIDGAEVTPWALRSSQGHGVWRADGEDQSKMKPTTVATNRDGIAIVAYPFYRDASENTRTLQVSVRVRHDSFCLEDSVHIDVPPDDVFPVEMKPAASIGFRPTIEDSDDFRLDQIRVVRSDVGSWSNSFHSDVRDGQVCVDQLYPAECDFLLVRILNGKATHFSEVFQVTLAPGLNDSMDVPLQPAVSISGELEASVPRPVNEGRILAKTVPPKSARDRLTWSTWAPIDAEGNFHIEAWPKNEPIQIIGLTESHRVRSPQSADRLNSNFGHPVVTEPPFTNSITLEMEPLHSCRISMVDLDDTPIDAIKVSTYPNVKWKNWGSQVYGRPLTRSEDYFDTPDLLAYFQEQRSHPLFPSTFVDITGDDGISTLRLPTGKWNVHVHDDRFEIPIVLGRRGFRLEVSGEVEQSFEVRLVPKGTDLLGDYDKLAGVVFGCSTREGERICALPEVREKIDEFVRQIQAAEDPQDPKILSEAFMVVSDAFVKAGDQQEAAKWRRKALKMKVKLTKSISENNSSD</sequence>
<evidence type="ECO:0000313" key="2">
    <source>
        <dbReference type="EMBL" id="PHQ34034.1"/>
    </source>
</evidence>
<dbReference type="EMBL" id="NIZW01000013">
    <property type="protein sequence ID" value="PHQ34034.1"/>
    <property type="molecule type" value="Genomic_DNA"/>
</dbReference>
<name>A0A2G1W4R1_9BACT</name>
<keyword evidence="1" id="KW-0732">Signal</keyword>